<feature type="domain" description="Glycosyltransferase 2-like" evidence="9">
    <location>
        <begin position="14"/>
        <end position="180"/>
    </location>
</feature>
<dbReference type="CDD" id="cd04187">
    <property type="entry name" value="DPM1_like_bac"/>
    <property type="match status" value="1"/>
</dbReference>
<dbReference type="SUPFAM" id="SSF53448">
    <property type="entry name" value="Nucleotide-diphospho-sugar transferases"/>
    <property type="match status" value="1"/>
</dbReference>
<evidence type="ECO:0000256" key="2">
    <source>
        <dbReference type="ARBA" id="ARBA00022676"/>
    </source>
</evidence>
<keyword evidence="2" id="KW-0328">Glycosyltransferase</keyword>
<reference evidence="10 11" key="1">
    <citation type="submission" date="2013-07" db="EMBL/GenBank/DDBJ databases">
        <title>Completed genome of Sphingomonas sanxanigenens NX02.</title>
        <authorList>
            <person name="Ma T."/>
            <person name="Huang H."/>
            <person name="Wu M."/>
            <person name="Li X."/>
            <person name="Li G."/>
        </authorList>
    </citation>
    <scope>NUCLEOTIDE SEQUENCE [LARGE SCALE GENOMIC DNA]</scope>
    <source>
        <strain evidence="10 11">NX02</strain>
    </source>
</reference>
<accession>W0A5X4</accession>
<dbReference type="HOGENOM" id="CLU_033536_0_1_5"/>
<dbReference type="RefSeq" id="WP_158014113.1">
    <property type="nucleotide sequence ID" value="NZ_CP006644.1"/>
</dbReference>
<dbReference type="GO" id="GO:0005886">
    <property type="term" value="C:plasma membrane"/>
    <property type="evidence" value="ECO:0007669"/>
    <property type="project" value="TreeGrafter"/>
</dbReference>
<evidence type="ECO:0000256" key="3">
    <source>
        <dbReference type="ARBA" id="ARBA00022679"/>
    </source>
</evidence>
<evidence type="ECO:0000313" key="11">
    <source>
        <dbReference type="Proteomes" id="UP000018851"/>
    </source>
</evidence>
<feature type="transmembrane region" description="Helical" evidence="8">
    <location>
        <begin position="276"/>
        <end position="301"/>
    </location>
</feature>
<evidence type="ECO:0000256" key="8">
    <source>
        <dbReference type="SAM" id="Phobius"/>
    </source>
</evidence>
<dbReference type="eggNOG" id="COG0463">
    <property type="taxonomic scope" value="Bacteria"/>
</dbReference>
<evidence type="ECO:0000256" key="6">
    <source>
        <dbReference type="ARBA" id="ARBA00023136"/>
    </source>
</evidence>
<sequence>MNGATMVTADIQLSIIVPVKDEEEAIFPFVTRVSAILEALFPGARRPAWEILFVDDGSCDATLAAILAANRADRRVRAVSLSRNFGKEAALSAGLDHACGHAIIPMDVDLQDPPEVIGAMLDKWREGHEVVYGVRGNRETDSLPKRLTADLYYRAHNWLSSDKIPEHAGDFRLLDRQVVEVIKRMPERNRFMKGMFAWSGFRQAAVYYDRAPRAVGTTKFNYWKLWTLALDGITSGSTLPLRIWSYVGVVIALFSIVYAVFLMVRTLLFGADVPGYASMMTAILFLGGLQLISLGVLGEYVGRILVEAKARPLYVVRQTIGMEGDAAVAPDHGAAEPDPAALPGPPVRAAR</sequence>
<evidence type="ECO:0000256" key="1">
    <source>
        <dbReference type="ARBA" id="ARBA00004141"/>
    </source>
</evidence>
<keyword evidence="3 10" id="KW-0808">Transferase</keyword>
<dbReference type="EMBL" id="CP006644">
    <property type="protein sequence ID" value="AHE51733.1"/>
    <property type="molecule type" value="Genomic_DNA"/>
</dbReference>
<proteinExistence type="predicted"/>
<dbReference type="KEGG" id="ssan:NX02_21065"/>
<feature type="transmembrane region" description="Helical" evidence="8">
    <location>
        <begin position="243"/>
        <end position="264"/>
    </location>
</feature>
<evidence type="ECO:0000259" key="9">
    <source>
        <dbReference type="Pfam" id="PF00535"/>
    </source>
</evidence>
<evidence type="ECO:0000256" key="7">
    <source>
        <dbReference type="SAM" id="MobiDB-lite"/>
    </source>
</evidence>
<comment type="subcellular location">
    <subcellularLocation>
        <location evidence="1">Membrane</location>
        <topology evidence="1">Multi-pass membrane protein</topology>
    </subcellularLocation>
</comment>
<dbReference type="PATRIC" id="fig|1123269.5.peg.4123"/>
<dbReference type="PANTHER" id="PTHR48090">
    <property type="entry name" value="UNDECAPRENYL-PHOSPHATE 4-DEOXY-4-FORMAMIDO-L-ARABINOSE TRANSFERASE-RELATED"/>
    <property type="match status" value="1"/>
</dbReference>
<dbReference type="PANTHER" id="PTHR48090:SF1">
    <property type="entry name" value="PROPHAGE BACTOPRENOL GLUCOSYL TRANSFERASE HOMOLOG"/>
    <property type="match status" value="1"/>
</dbReference>
<evidence type="ECO:0000313" key="10">
    <source>
        <dbReference type="EMBL" id="AHE51733.1"/>
    </source>
</evidence>
<keyword evidence="6 8" id="KW-0472">Membrane</keyword>
<evidence type="ECO:0000256" key="5">
    <source>
        <dbReference type="ARBA" id="ARBA00022989"/>
    </source>
</evidence>
<dbReference type="InterPro" id="IPR050256">
    <property type="entry name" value="Glycosyltransferase_2"/>
</dbReference>
<evidence type="ECO:0000256" key="4">
    <source>
        <dbReference type="ARBA" id="ARBA00022692"/>
    </source>
</evidence>
<dbReference type="Pfam" id="PF00535">
    <property type="entry name" value="Glycos_transf_2"/>
    <property type="match status" value="1"/>
</dbReference>
<feature type="compositionally biased region" description="Pro residues" evidence="7">
    <location>
        <begin position="340"/>
        <end position="351"/>
    </location>
</feature>
<dbReference type="AlphaFoldDB" id="W0A5X4"/>
<dbReference type="OrthoDB" id="9807795at2"/>
<dbReference type="InterPro" id="IPR029044">
    <property type="entry name" value="Nucleotide-diphossugar_trans"/>
</dbReference>
<dbReference type="GO" id="GO:0016757">
    <property type="term" value="F:glycosyltransferase activity"/>
    <property type="evidence" value="ECO:0007669"/>
    <property type="project" value="UniProtKB-KW"/>
</dbReference>
<dbReference type="Gene3D" id="3.90.550.10">
    <property type="entry name" value="Spore Coat Polysaccharide Biosynthesis Protein SpsA, Chain A"/>
    <property type="match status" value="1"/>
</dbReference>
<protein>
    <submittedName>
        <fullName evidence="10">Bactoprenol glucosyl transferase</fullName>
    </submittedName>
</protein>
<dbReference type="InterPro" id="IPR001173">
    <property type="entry name" value="Glyco_trans_2-like"/>
</dbReference>
<keyword evidence="4 8" id="KW-0812">Transmembrane</keyword>
<feature type="region of interest" description="Disordered" evidence="7">
    <location>
        <begin position="330"/>
        <end position="351"/>
    </location>
</feature>
<dbReference type="STRING" id="1123269.NX02_21065"/>
<keyword evidence="5 8" id="KW-1133">Transmembrane helix</keyword>
<keyword evidence="11" id="KW-1185">Reference proteome</keyword>
<dbReference type="Proteomes" id="UP000018851">
    <property type="component" value="Chromosome"/>
</dbReference>
<organism evidence="10 11">
    <name type="scientific">Sphingomonas sanxanigenens DSM 19645 = NX02</name>
    <dbReference type="NCBI Taxonomy" id="1123269"/>
    <lineage>
        <taxon>Bacteria</taxon>
        <taxon>Pseudomonadati</taxon>
        <taxon>Pseudomonadota</taxon>
        <taxon>Alphaproteobacteria</taxon>
        <taxon>Sphingomonadales</taxon>
        <taxon>Sphingomonadaceae</taxon>
        <taxon>Sphingomonas</taxon>
    </lineage>
</organism>
<name>W0A5X4_9SPHN</name>
<gene>
    <name evidence="10" type="ORF">NX02_21065</name>
</gene>